<keyword evidence="2" id="KW-0413">Isomerase</keyword>
<keyword evidence="3" id="KW-1185">Reference proteome</keyword>
<dbReference type="Gene3D" id="3.10.50.40">
    <property type="match status" value="1"/>
</dbReference>
<name>A0A930XZP2_9FLAO</name>
<evidence type="ECO:0000256" key="1">
    <source>
        <dbReference type="SAM" id="SignalP"/>
    </source>
</evidence>
<comment type="caution">
    <text evidence="2">The sequence shown here is derived from an EMBL/GenBank/DDBJ whole genome shotgun (WGS) entry which is preliminary data.</text>
</comment>
<organism evidence="2 3">
    <name type="scientific">Flavobacterium soyangense</name>
    <dbReference type="NCBI Taxonomy" id="2023265"/>
    <lineage>
        <taxon>Bacteria</taxon>
        <taxon>Pseudomonadati</taxon>
        <taxon>Bacteroidota</taxon>
        <taxon>Flavobacteriia</taxon>
        <taxon>Flavobacteriales</taxon>
        <taxon>Flavobacteriaceae</taxon>
        <taxon>Flavobacterium</taxon>
    </lineage>
</organism>
<dbReference type="AlphaFoldDB" id="A0A930XZP2"/>
<feature type="signal peptide" evidence="1">
    <location>
        <begin position="1"/>
        <end position="21"/>
    </location>
</feature>
<feature type="chain" id="PRO_5037341985" evidence="1">
    <location>
        <begin position="22"/>
        <end position="358"/>
    </location>
</feature>
<evidence type="ECO:0000313" key="2">
    <source>
        <dbReference type="EMBL" id="MBF2707599.1"/>
    </source>
</evidence>
<keyword evidence="1" id="KW-0732">Signal</keyword>
<dbReference type="EMBL" id="JADHEC010000004">
    <property type="protein sequence ID" value="MBF2707599.1"/>
    <property type="molecule type" value="Genomic_DNA"/>
</dbReference>
<gene>
    <name evidence="2" type="ORF">IR213_03200</name>
</gene>
<dbReference type="GO" id="GO:0003755">
    <property type="term" value="F:peptidyl-prolyl cis-trans isomerase activity"/>
    <property type="evidence" value="ECO:0007669"/>
    <property type="project" value="InterPro"/>
</dbReference>
<dbReference type="Proteomes" id="UP000646211">
    <property type="component" value="Unassembled WGS sequence"/>
</dbReference>
<sequence>MNKFKFYFILLITTVSLFSCSKNDPNTPVEPPRDYATQYAVDIVDIEEYLNKNYITVVNHPGFVDDQNVTITKIDAAQPSIMSYLNSATYPKLLTKDISQNNIIYKLYYLVLRPGVGHSPCNADGVMTSYRGDYLERTGSTGSTVTTLTATKFEEVIYPQAMISLFTTISGWSETFPIFKTGTYTANADGTITRNDFGAGVMFLPSGLAYYNSGSGSIPAYSPLVFSFKLYELQRLDQDNDGIPSYQEDLNGDGYVRTLATGVVNPDDTDGDGIPNFLDVDDDGDNYTTKLEITKPAGTNSGLSAYFPYDPIVDNPLTTAIETETKGIPEYSAAGTPDYTTPTRLRIHLDKAHHTAKP</sequence>
<evidence type="ECO:0000313" key="3">
    <source>
        <dbReference type="Proteomes" id="UP000646211"/>
    </source>
</evidence>
<accession>A0A930XZP2</accession>
<proteinExistence type="predicted"/>
<protein>
    <submittedName>
        <fullName evidence="2">FKBP-type peptidylprolyl isomerase</fullName>
    </submittedName>
</protein>
<reference evidence="2" key="1">
    <citation type="submission" date="2020-11" db="EMBL/GenBank/DDBJ databases">
        <title>Genome of Flavobacterium soyangense.</title>
        <authorList>
            <person name="Liu Q."/>
            <person name="Xin Y.-H."/>
        </authorList>
    </citation>
    <scope>NUCLEOTIDE SEQUENCE</scope>
    <source>
        <strain evidence="2">CGMCC 1.13493</strain>
    </source>
</reference>
<dbReference type="InterPro" id="IPR046357">
    <property type="entry name" value="PPIase_dom_sf"/>
</dbReference>
<dbReference type="RefSeq" id="WP_194310864.1">
    <property type="nucleotide sequence ID" value="NZ_JADHEC010000004.1"/>
</dbReference>
<dbReference type="PROSITE" id="PS51257">
    <property type="entry name" value="PROKAR_LIPOPROTEIN"/>
    <property type="match status" value="1"/>
</dbReference>